<feature type="coiled-coil region" evidence="1">
    <location>
        <begin position="22"/>
        <end position="49"/>
    </location>
</feature>
<keyword evidence="3" id="KW-0732">Signal</keyword>
<sequence length="564" mass="65831">MTKTLTPIMSLFIALLFVQSSWAQIELQNNEADKKLESLLKEFSSLSSDPEKSTVRAMEIYYQGTELIEEASNDTLKFDFHSKYLRWFLARQFLDEWVYNAKSAAIYAKKLNYTDKYIHLSSYIAIGQIALRKYDSATATYRAIIAHNQKLPNSKTAHTLGSLNNFGIHFYDNLKNNDSALYYFNKMYEFPNSAREKFALQWSIYDNIALVHMTEKRYEEAKKLFTINYEFYGKNIQNGTKDYERWFRAGLQLADVEMKLNHFTKAIELIKEVERYFKNAPPYDDSIKTRLLLIKTQGDYYRGVGALTQAGICSDRLIRMKDSLSALDQANILGDQTLFRKIALERTQNSLEKEKKIRLSEIDRAEQRLSFVLLFCLLLVVGLYLIYAKNRQRLLAVRTENALIEEKARTASLKNQLLASEMELKKRDLADFALNISQNQEWAKEILEKISVIKGSKGRTKGKQLQLLEKDVARKIKVEDRTIDFKDRVEKLSNEFYEKLRAHFPQLTRSEVRLCSLIRLNIDNPEIAMLQNVSPQSVYKSRFRLRKKLGLSKEVDLNMFLKEF</sequence>
<comment type="caution">
    <text evidence="4">The sequence shown here is derived from an EMBL/GenBank/DDBJ whole genome shotgun (WGS) entry which is preliminary data.</text>
</comment>
<protein>
    <submittedName>
        <fullName evidence="4">Helix-turn-helix transcriptional regulator</fullName>
    </submittedName>
</protein>
<proteinExistence type="predicted"/>
<dbReference type="SUPFAM" id="SSF46894">
    <property type="entry name" value="C-terminal effector domain of the bipartite response regulators"/>
    <property type="match status" value="1"/>
</dbReference>
<dbReference type="RefSeq" id="WP_386406684.1">
    <property type="nucleotide sequence ID" value="NZ_JBHTJH010000004.1"/>
</dbReference>
<accession>A0ABW3CWQ0</accession>
<feature type="transmembrane region" description="Helical" evidence="2">
    <location>
        <begin position="369"/>
        <end position="388"/>
    </location>
</feature>
<name>A0ABW3CWQ0_9FLAO</name>
<keyword evidence="2" id="KW-1133">Transmembrane helix</keyword>
<dbReference type="Proteomes" id="UP001596978">
    <property type="component" value="Unassembled WGS sequence"/>
</dbReference>
<keyword evidence="5" id="KW-1185">Reference proteome</keyword>
<dbReference type="InterPro" id="IPR016032">
    <property type="entry name" value="Sig_transdc_resp-reg_C-effctor"/>
</dbReference>
<keyword evidence="1" id="KW-0175">Coiled coil</keyword>
<evidence type="ECO:0000313" key="5">
    <source>
        <dbReference type="Proteomes" id="UP001596978"/>
    </source>
</evidence>
<keyword evidence="2" id="KW-0472">Membrane</keyword>
<evidence type="ECO:0000256" key="3">
    <source>
        <dbReference type="SAM" id="SignalP"/>
    </source>
</evidence>
<dbReference type="InterPro" id="IPR036388">
    <property type="entry name" value="WH-like_DNA-bd_sf"/>
</dbReference>
<dbReference type="Gene3D" id="1.25.40.10">
    <property type="entry name" value="Tetratricopeptide repeat domain"/>
    <property type="match status" value="1"/>
</dbReference>
<evidence type="ECO:0000256" key="1">
    <source>
        <dbReference type="SAM" id="Coils"/>
    </source>
</evidence>
<evidence type="ECO:0000256" key="2">
    <source>
        <dbReference type="SAM" id="Phobius"/>
    </source>
</evidence>
<dbReference type="SUPFAM" id="SSF48452">
    <property type="entry name" value="TPR-like"/>
    <property type="match status" value="1"/>
</dbReference>
<dbReference type="EMBL" id="JBHTJH010000004">
    <property type="protein sequence ID" value="MFD0862205.1"/>
    <property type="molecule type" value="Genomic_DNA"/>
</dbReference>
<dbReference type="Gene3D" id="1.10.10.10">
    <property type="entry name" value="Winged helix-like DNA-binding domain superfamily/Winged helix DNA-binding domain"/>
    <property type="match status" value="1"/>
</dbReference>
<reference evidence="5" key="1">
    <citation type="journal article" date="2019" name="Int. J. Syst. Evol. Microbiol.">
        <title>The Global Catalogue of Microorganisms (GCM) 10K type strain sequencing project: providing services to taxonomists for standard genome sequencing and annotation.</title>
        <authorList>
            <consortium name="The Broad Institute Genomics Platform"/>
            <consortium name="The Broad Institute Genome Sequencing Center for Infectious Disease"/>
            <person name="Wu L."/>
            <person name="Ma J."/>
        </authorList>
    </citation>
    <scope>NUCLEOTIDE SEQUENCE [LARGE SCALE GENOMIC DNA]</scope>
    <source>
        <strain evidence="5">CCUG 62952</strain>
    </source>
</reference>
<gene>
    <name evidence="4" type="ORF">ACFQ1M_08285</name>
</gene>
<organism evidence="4 5">
    <name type="scientific">Sungkyunkwania multivorans</name>
    <dbReference type="NCBI Taxonomy" id="1173618"/>
    <lineage>
        <taxon>Bacteria</taxon>
        <taxon>Pseudomonadati</taxon>
        <taxon>Bacteroidota</taxon>
        <taxon>Flavobacteriia</taxon>
        <taxon>Flavobacteriales</taxon>
        <taxon>Flavobacteriaceae</taxon>
        <taxon>Sungkyunkwania</taxon>
    </lineage>
</organism>
<dbReference type="InterPro" id="IPR011990">
    <property type="entry name" value="TPR-like_helical_dom_sf"/>
</dbReference>
<feature type="signal peptide" evidence="3">
    <location>
        <begin position="1"/>
        <end position="23"/>
    </location>
</feature>
<keyword evidence="2" id="KW-0812">Transmembrane</keyword>
<evidence type="ECO:0000313" key="4">
    <source>
        <dbReference type="EMBL" id="MFD0862205.1"/>
    </source>
</evidence>
<feature type="chain" id="PRO_5045772089" evidence="3">
    <location>
        <begin position="24"/>
        <end position="564"/>
    </location>
</feature>